<feature type="domain" description="GGDEF" evidence="4">
    <location>
        <begin position="77"/>
        <end position="209"/>
    </location>
</feature>
<proteinExistence type="predicted"/>
<dbReference type="Gene3D" id="3.30.70.270">
    <property type="match status" value="1"/>
</dbReference>
<dbReference type="SMART" id="SM00267">
    <property type="entry name" value="GGDEF"/>
    <property type="match status" value="1"/>
</dbReference>
<evidence type="ECO:0000256" key="1">
    <source>
        <dbReference type="ARBA" id="ARBA00012528"/>
    </source>
</evidence>
<dbReference type="PROSITE" id="PS50887">
    <property type="entry name" value="GGDEF"/>
    <property type="match status" value="1"/>
</dbReference>
<dbReference type="NCBIfam" id="TIGR00254">
    <property type="entry name" value="GGDEF"/>
    <property type="match status" value="1"/>
</dbReference>
<sequence length="220" mass="24142">MPADLNQPLTKARQQLSQLIQQIKETGQQDNLLPTLETVLTQLEGMTQHDHLTGALNRRALLAALEAELARSYRTGHTFTLAVISIDGLEQILEQHGQAIAKQVLQLMAQDALKILRTLDSFGRVAANEFAVVMPTTWLDQSLKALARVRKRLTERDWNTLAAGLQVSFSAGVTTNAIKDSADSMLRRATTALMQAKAKGPDSLAEAELPLPDFDPNAHE</sequence>
<dbReference type="RefSeq" id="WP_186861344.1">
    <property type="nucleotide sequence ID" value="NZ_JACOGC010000001.1"/>
</dbReference>
<comment type="catalytic activity">
    <reaction evidence="2">
        <text>2 GTP = 3',3'-c-di-GMP + 2 diphosphate</text>
        <dbReference type="Rhea" id="RHEA:24898"/>
        <dbReference type="ChEBI" id="CHEBI:33019"/>
        <dbReference type="ChEBI" id="CHEBI:37565"/>
        <dbReference type="ChEBI" id="CHEBI:58805"/>
        <dbReference type="EC" id="2.7.7.65"/>
    </reaction>
</comment>
<organism evidence="5 6">
    <name type="scientific">Undibacterium griseum</name>
    <dbReference type="NCBI Taxonomy" id="2762295"/>
    <lineage>
        <taxon>Bacteria</taxon>
        <taxon>Pseudomonadati</taxon>
        <taxon>Pseudomonadota</taxon>
        <taxon>Betaproteobacteria</taxon>
        <taxon>Burkholderiales</taxon>
        <taxon>Oxalobacteraceae</taxon>
        <taxon>Undibacterium</taxon>
    </lineage>
</organism>
<dbReference type="InterPro" id="IPR029787">
    <property type="entry name" value="Nucleotide_cyclase"/>
</dbReference>
<dbReference type="InterPro" id="IPR043128">
    <property type="entry name" value="Rev_trsase/Diguanyl_cyclase"/>
</dbReference>
<dbReference type="PANTHER" id="PTHR45138">
    <property type="entry name" value="REGULATORY COMPONENTS OF SENSORY TRANSDUCTION SYSTEM"/>
    <property type="match status" value="1"/>
</dbReference>
<evidence type="ECO:0000313" key="5">
    <source>
        <dbReference type="EMBL" id="MBC3883665.1"/>
    </source>
</evidence>
<comment type="caution">
    <text evidence="5">The sequence shown here is derived from an EMBL/GenBank/DDBJ whole genome shotgun (WGS) entry which is preliminary data.</text>
</comment>
<protein>
    <recommendedName>
        <fullName evidence="1">diguanylate cyclase</fullName>
        <ecNumber evidence="1">2.7.7.65</ecNumber>
    </recommendedName>
</protein>
<evidence type="ECO:0000256" key="3">
    <source>
        <dbReference type="SAM" id="MobiDB-lite"/>
    </source>
</evidence>
<gene>
    <name evidence="5" type="ORF">H8K27_00830</name>
</gene>
<keyword evidence="6" id="KW-1185">Reference proteome</keyword>
<dbReference type="EMBL" id="JACOGC010000001">
    <property type="protein sequence ID" value="MBC3883665.1"/>
    <property type="molecule type" value="Genomic_DNA"/>
</dbReference>
<reference evidence="5 6" key="1">
    <citation type="submission" date="2020-08" db="EMBL/GenBank/DDBJ databases">
        <title>Novel species isolated from subtropical streams in China.</title>
        <authorList>
            <person name="Lu H."/>
        </authorList>
    </citation>
    <scope>NUCLEOTIDE SEQUENCE [LARGE SCALE GENOMIC DNA]</scope>
    <source>
        <strain evidence="5 6">FT31W</strain>
    </source>
</reference>
<accession>A0ABR6YIC8</accession>
<dbReference type="SUPFAM" id="SSF55073">
    <property type="entry name" value="Nucleotide cyclase"/>
    <property type="match status" value="1"/>
</dbReference>
<dbReference type="InterPro" id="IPR000160">
    <property type="entry name" value="GGDEF_dom"/>
</dbReference>
<dbReference type="PANTHER" id="PTHR45138:SF9">
    <property type="entry name" value="DIGUANYLATE CYCLASE DGCM-RELATED"/>
    <property type="match status" value="1"/>
</dbReference>
<name>A0ABR6YIC8_9BURK</name>
<evidence type="ECO:0000259" key="4">
    <source>
        <dbReference type="PROSITE" id="PS50887"/>
    </source>
</evidence>
<dbReference type="Pfam" id="PF00990">
    <property type="entry name" value="GGDEF"/>
    <property type="match status" value="1"/>
</dbReference>
<evidence type="ECO:0000256" key="2">
    <source>
        <dbReference type="ARBA" id="ARBA00034247"/>
    </source>
</evidence>
<dbReference type="EC" id="2.7.7.65" evidence="1"/>
<evidence type="ECO:0000313" key="6">
    <source>
        <dbReference type="Proteomes" id="UP000613113"/>
    </source>
</evidence>
<dbReference type="Proteomes" id="UP000613113">
    <property type="component" value="Unassembled WGS sequence"/>
</dbReference>
<feature type="region of interest" description="Disordered" evidence="3">
    <location>
        <begin position="197"/>
        <end position="220"/>
    </location>
</feature>
<dbReference type="InterPro" id="IPR050469">
    <property type="entry name" value="Diguanylate_Cyclase"/>
</dbReference>
<dbReference type="CDD" id="cd01949">
    <property type="entry name" value="GGDEF"/>
    <property type="match status" value="1"/>
</dbReference>